<keyword evidence="3" id="KW-0677">Repeat</keyword>
<dbReference type="GO" id="GO:0008982">
    <property type="term" value="F:protein-N(PI)-phosphohistidine-sugar phosphotransferase activity"/>
    <property type="evidence" value="ECO:0007669"/>
    <property type="project" value="InterPro"/>
</dbReference>
<dbReference type="InterPro" id="IPR016152">
    <property type="entry name" value="PTrfase/Anion_transptr"/>
</dbReference>
<dbReference type="InterPro" id="IPR003501">
    <property type="entry name" value="PTS_EIIB_2/3"/>
</dbReference>
<dbReference type="PROSITE" id="PS51372">
    <property type="entry name" value="PRD_2"/>
    <property type="match status" value="2"/>
</dbReference>
<organism evidence="7">
    <name type="scientific">Staphylococcus simulans</name>
    <dbReference type="NCBI Taxonomy" id="1286"/>
    <lineage>
        <taxon>Bacteria</taxon>
        <taxon>Bacillati</taxon>
        <taxon>Bacillota</taxon>
        <taxon>Bacilli</taxon>
        <taxon>Bacillales</taxon>
        <taxon>Staphylococcaceae</taxon>
        <taxon>Staphylococcus</taxon>
    </lineage>
</organism>
<evidence type="ECO:0000259" key="6">
    <source>
        <dbReference type="PROSITE" id="PS51372"/>
    </source>
</evidence>
<name>A0A6N3EWE7_STASI</name>
<protein>
    <submittedName>
        <fullName evidence="7">Transcriptional regulator MtlR</fullName>
    </submittedName>
</protein>
<dbReference type="PANTHER" id="PTHR30185">
    <property type="entry name" value="CRYPTIC BETA-GLUCOSIDE BGL OPERON ANTITERMINATOR"/>
    <property type="match status" value="1"/>
</dbReference>
<dbReference type="SUPFAM" id="SSF55804">
    <property type="entry name" value="Phoshotransferase/anion transport protein"/>
    <property type="match status" value="1"/>
</dbReference>
<dbReference type="InterPro" id="IPR050661">
    <property type="entry name" value="BglG_antiterminators"/>
</dbReference>
<dbReference type="InterPro" id="IPR036388">
    <property type="entry name" value="WH-like_DNA-bd_sf"/>
</dbReference>
<evidence type="ECO:0000259" key="4">
    <source>
        <dbReference type="PROSITE" id="PS51094"/>
    </source>
</evidence>
<evidence type="ECO:0000256" key="3">
    <source>
        <dbReference type="ARBA" id="ARBA00022737"/>
    </source>
</evidence>
<dbReference type="SUPFAM" id="SSF52794">
    <property type="entry name" value="PTS system IIB component-like"/>
    <property type="match status" value="1"/>
</dbReference>
<feature type="domain" description="PTS EIIB type-2" evidence="5">
    <location>
        <begin position="396"/>
        <end position="487"/>
    </location>
</feature>
<dbReference type="PROSITE" id="PS51094">
    <property type="entry name" value="PTS_EIIA_TYPE_2"/>
    <property type="match status" value="1"/>
</dbReference>
<proteinExistence type="predicted"/>
<dbReference type="InterPro" id="IPR013196">
    <property type="entry name" value="HTH_11"/>
</dbReference>
<dbReference type="SUPFAM" id="SSF63520">
    <property type="entry name" value="PTS-regulatory domain, PRD"/>
    <property type="match status" value="2"/>
</dbReference>
<evidence type="ECO:0000256" key="2">
    <source>
        <dbReference type="ARBA" id="ARBA00022679"/>
    </source>
</evidence>
<keyword evidence="2" id="KW-0808">Transferase</keyword>
<sequence length="646" mass="74252">MLSNRQMNMLRLLIEEDEYKTIVELAERFDVSQRTIQYDLEGIEDHANRFNYRVYRNKSSGVKVEALDNYLLDDASHTLCVHYTKEERVLNITLKLFESETPISSNTLAEMVNVSRRTIVEDLKVVQEWLNAYHLELNYIKNKGFNIQGHEEDYRKAYAHQVRAYFRNAVPFARSGLFSEDELMRVRQTVVDTLKNEHYHLVQSATDGLIYHVLIALQRLKEDFSFDIPEDEVKRLSQTSQYEIATKMKENLEEEFEIEFPKSEAIFITLHLLGSKVSDDDNPGNNSELQTWVTELIKQVSIILCIDLTNDHKLLNNLMIHMKPAIHRLKFDMTQKNPLKDEIYQRYPNIVEAIENHIDILEEALHITFSQDELAFIAIHFASSIERVSTHDNNKIKVVLLCGSGIGTSQLLKSKLANTYPELDIADAYSVYQINEQQLLNEKVDYIISTVSFNIDSIPVIHVDPFLNKNSRDKLNHMINQAREQRIAMMNEMGDDLRALLPKHRISINNESLNKSQAIDVSVQSLVEDDIVKPAYAKEIKMQFEKFGSYMVISPHIALIHASTEQVIQGAGFALTYFKHGITFGNPNHDPVHVVITLATKSPKVHLKALGQLSELLMNKDSQAAFLKGNVSEINEYINQVSMKGE</sequence>
<dbReference type="CDD" id="cd00211">
    <property type="entry name" value="PTS_IIA_fru"/>
    <property type="match status" value="1"/>
</dbReference>
<dbReference type="RefSeq" id="WP_002480171.1">
    <property type="nucleotide sequence ID" value="NZ_CACRUO010000056.1"/>
</dbReference>
<dbReference type="InterPro" id="IPR036634">
    <property type="entry name" value="PRD_sf"/>
</dbReference>
<dbReference type="Gene3D" id="1.10.10.10">
    <property type="entry name" value="Winged helix-like DNA-binding domain superfamily/Winged helix DNA-binding domain"/>
    <property type="match status" value="2"/>
</dbReference>
<comment type="subunit">
    <text evidence="1">Homodimer or homotrimer. Seems to be a monomer when not phosphorylated.</text>
</comment>
<dbReference type="InterPro" id="IPR036095">
    <property type="entry name" value="PTS_EIIB-like_sf"/>
</dbReference>
<dbReference type="PANTHER" id="PTHR30185:SF12">
    <property type="entry name" value="TRANSCRIPTIONAL REGULATOR MANR"/>
    <property type="match status" value="1"/>
</dbReference>
<dbReference type="InterPro" id="IPR036390">
    <property type="entry name" value="WH_DNA-bd_sf"/>
</dbReference>
<dbReference type="Pfam" id="PF02302">
    <property type="entry name" value="PTS_IIB"/>
    <property type="match status" value="1"/>
</dbReference>
<dbReference type="Pfam" id="PF00874">
    <property type="entry name" value="PRD"/>
    <property type="match status" value="2"/>
</dbReference>
<dbReference type="InterPro" id="IPR013011">
    <property type="entry name" value="PTS_EIIB_2"/>
</dbReference>
<accession>A0A6N3EWE7</accession>
<dbReference type="Gene3D" id="3.40.50.2300">
    <property type="match status" value="1"/>
</dbReference>
<dbReference type="AlphaFoldDB" id="A0A6N3EWE7"/>
<evidence type="ECO:0000259" key="5">
    <source>
        <dbReference type="PROSITE" id="PS51099"/>
    </source>
</evidence>
<dbReference type="Pfam" id="PF00359">
    <property type="entry name" value="PTS_EIIA_2"/>
    <property type="match status" value="1"/>
</dbReference>
<evidence type="ECO:0000313" key="7">
    <source>
        <dbReference type="EMBL" id="VYU44368.1"/>
    </source>
</evidence>
<reference evidence="7" key="1">
    <citation type="submission" date="2019-11" db="EMBL/GenBank/DDBJ databases">
        <authorList>
            <person name="Feng L."/>
        </authorList>
    </citation>
    <scope>NUCLEOTIDE SEQUENCE</scope>
    <source>
        <strain evidence="7">SsimulansLFYP27</strain>
    </source>
</reference>
<feature type="domain" description="PRD" evidence="6">
    <location>
        <begin position="178"/>
        <end position="282"/>
    </location>
</feature>
<feature type="domain" description="PRD" evidence="6">
    <location>
        <begin position="284"/>
        <end position="391"/>
    </location>
</feature>
<dbReference type="InterPro" id="IPR011608">
    <property type="entry name" value="PRD"/>
</dbReference>
<dbReference type="InterPro" id="IPR002178">
    <property type="entry name" value="PTS_EIIA_type-2_dom"/>
</dbReference>
<dbReference type="SUPFAM" id="SSF46785">
    <property type="entry name" value="Winged helix' DNA-binding domain"/>
    <property type="match status" value="2"/>
</dbReference>
<dbReference type="Gene3D" id="3.40.930.10">
    <property type="entry name" value="Mannitol-specific EII, Chain A"/>
    <property type="match status" value="1"/>
</dbReference>
<dbReference type="Pfam" id="PF08279">
    <property type="entry name" value="HTH_11"/>
    <property type="match status" value="2"/>
</dbReference>
<dbReference type="CDD" id="cd05568">
    <property type="entry name" value="PTS_IIB_bgl_like"/>
    <property type="match status" value="1"/>
</dbReference>
<dbReference type="EMBL" id="CACRUO010000056">
    <property type="protein sequence ID" value="VYU44368.1"/>
    <property type="molecule type" value="Genomic_DNA"/>
</dbReference>
<dbReference type="GO" id="GO:0006355">
    <property type="term" value="P:regulation of DNA-templated transcription"/>
    <property type="evidence" value="ECO:0007669"/>
    <property type="project" value="InterPro"/>
</dbReference>
<feature type="domain" description="PTS EIIA type-2" evidence="4">
    <location>
        <begin position="499"/>
        <end position="641"/>
    </location>
</feature>
<evidence type="ECO:0000256" key="1">
    <source>
        <dbReference type="ARBA" id="ARBA00011798"/>
    </source>
</evidence>
<dbReference type="Gene3D" id="1.10.1790.10">
    <property type="entry name" value="PRD domain"/>
    <property type="match status" value="2"/>
</dbReference>
<gene>
    <name evidence="7" type="primary">mtlR</name>
    <name evidence="7" type="ORF">SSLFYP27_00260</name>
</gene>
<dbReference type="PROSITE" id="PS51099">
    <property type="entry name" value="PTS_EIIB_TYPE_2"/>
    <property type="match status" value="1"/>
</dbReference>
<dbReference type="GO" id="GO:0009401">
    <property type="term" value="P:phosphoenolpyruvate-dependent sugar phosphotransferase system"/>
    <property type="evidence" value="ECO:0007669"/>
    <property type="project" value="InterPro"/>
</dbReference>